<proteinExistence type="predicted"/>
<dbReference type="EMBL" id="CP106793">
    <property type="protein sequence ID" value="UXY17380.1"/>
    <property type="molecule type" value="Genomic_DNA"/>
</dbReference>
<keyword evidence="1" id="KW-0812">Transmembrane</keyword>
<organism evidence="2 3">
    <name type="scientific">Streptomyces cynarae</name>
    <dbReference type="NCBI Taxonomy" id="2981134"/>
    <lineage>
        <taxon>Bacteria</taxon>
        <taxon>Bacillati</taxon>
        <taxon>Actinomycetota</taxon>
        <taxon>Actinomycetes</taxon>
        <taxon>Kitasatosporales</taxon>
        <taxon>Streptomycetaceae</taxon>
        <taxon>Streptomyces</taxon>
    </lineage>
</organism>
<keyword evidence="1" id="KW-1133">Transmembrane helix</keyword>
<gene>
    <name evidence="2" type="ORF">N8I84_00190</name>
</gene>
<protein>
    <submittedName>
        <fullName evidence="2">Uncharacterized protein</fullName>
    </submittedName>
</protein>
<keyword evidence="3" id="KW-1185">Reference proteome</keyword>
<evidence type="ECO:0000313" key="2">
    <source>
        <dbReference type="EMBL" id="UXY17380.1"/>
    </source>
</evidence>
<keyword evidence="1" id="KW-0472">Membrane</keyword>
<feature type="transmembrane region" description="Helical" evidence="1">
    <location>
        <begin position="20"/>
        <end position="40"/>
    </location>
</feature>
<sequence length="96" mass="9714">MHGSLAADLAAQAQDSPPAGGLAALGAFIVLAGCCFLVMARRWKKMEDEPRIGRLFAGPRLAAARTAYLVVGWSGVAFGAFVLLAAVAVAAAGKTG</sequence>
<accession>A0ABY6DSN2</accession>
<name>A0ABY6DSN2_9ACTN</name>
<feature type="transmembrane region" description="Helical" evidence="1">
    <location>
        <begin position="61"/>
        <end position="92"/>
    </location>
</feature>
<dbReference type="Proteomes" id="UP001061298">
    <property type="component" value="Chromosome"/>
</dbReference>
<evidence type="ECO:0000256" key="1">
    <source>
        <dbReference type="SAM" id="Phobius"/>
    </source>
</evidence>
<dbReference type="RefSeq" id="WP_263227236.1">
    <property type="nucleotide sequence ID" value="NZ_CP106793.1"/>
</dbReference>
<reference evidence="2" key="1">
    <citation type="submission" date="2022-10" db="EMBL/GenBank/DDBJ databases">
        <authorList>
            <person name="Mo P."/>
        </authorList>
    </citation>
    <scope>NUCLEOTIDE SEQUENCE</scope>
    <source>
        <strain evidence="2">HUAS 13-4</strain>
    </source>
</reference>
<evidence type="ECO:0000313" key="3">
    <source>
        <dbReference type="Proteomes" id="UP001061298"/>
    </source>
</evidence>